<keyword evidence="4" id="KW-0575">Peroxidase</keyword>
<dbReference type="PANTHER" id="PTHR42801">
    <property type="entry name" value="THIOREDOXIN-DEPENDENT PEROXIDE REDUCTASE"/>
    <property type="match status" value="1"/>
</dbReference>
<dbReference type="EMBL" id="LGTZ01000626">
    <property type="protein sequence ID" value="OJD24145.1"/>
    <property type="molecule type" value="Genomic_DNA"/>
</dbReference>
<comment type="caution">
    <text evidence="16">The sequence shown here is derived from an EMBL/GenBank/DDBJ whole genome shotgun (WGS) entry which is preliminary data.</text>
</comment>
<keyword evidence="17" id="KW-1185">Reference proteome</keyword>
<evidence type="ECO:0000256" key="1">
    <source>
        <dbReference type="ARBA" id="ARBA00004123"/>
    </source>
</evidence>
<dbReference type="CDD" id="cd03017">
    <property type="entry name" value="PRX_BCP"/>
    <property type="match status" value="1"/>
</dbReference>
<dbReference type="GO" id="GO:0008379">
    <property type="term" value="F:thioredoxin peroxidase activity"/>
    <property type="evidence" value="ECO:0007669"/>
    <property type="project" value="TreeGrafter"/>
</dbReference>
<comment type="catalytic activity">
    <reaction evidence="12">
        <text>a hydroperoxide + [thioredoxin]-dithiol = an alcohol + [thioredoxin]-disulfide + H2O</text>
        <dbReference type="Rhea" id="RHEA:62620"/>
        <dbReference type="Rhea" id="RHEA-COMP:10698"/>
        <dbReference type="Rhea" id="RHEA-COMP:10700"/>
        <dbReference type="ChEBI" id="CHEBI:15377"/>
        <dbReference type="ChEBI" id="CHEBI:29950"/>
        <dbReference type="ChEBI" id="CHEBI:30879"/>
        <dbReference type="ChEBI" id="CHEBI:35924"/>
        <dbReference type="ChEBI" id="CHEBI:50058"/>
        <dbReference type="EC" id="1.11.1.24"/>
    </reaction>
</comment>
<evidence type="ECO:0000256" key="6">
    <source>
        <dbReference type="ARBA" id="ARBA00023002"/>
    </source>
</evidence>
<evidence type="ECO:0000256" key="5">
    <source>
        <dbReference type="ARBA" id="ARBA00022862"/>
    </source>
</evidence>
<evidence type="ECO:0000313" key="16">
    <source>
        <dbReference type="EMBL" id="OJD24145.1"/>
    </source>
</evidence>
<evidence type="ECO:0000259" key="15">
    <source>
        <dbReference type="PROSITE" id="PS51352"/>
    </source>
</evidence>
<comment type="similarity">
    <text evidence="11">Belongs to the peroxiredoxin family. BCP/PrxQ subfamily.</text>
</comment>
<gene>
    <name evidence="16" type="ORF">ACJ73_04496</name>
</gene>
<name>A0A1J9Q6H2_9EURO</name>
<dbReference type="InterPro" id="IPR013766">
    <property type="entry name" value="Thioredoxin_domain"/>
</dbReference>
<comment type="subunit">
    <text evidence="2">Monomer.</text>
</comment>
<evidence type="ECO:0000256" key="13">
    <source>
        <dbReference type="ARBA" id="ARBA00077538"/>
    </source>
</evidence>
<dbReference type="InterPro" id="IPR036249">
    <property type="entry name" value="Thioredoxin-like_sf"/>
</dbReference>
<evidence type="ECO:0000256" key="11">
    <source>
        <dbReference type="ARBA" id="ARBA00038489"/>
    </source>
</evidence>
<dbReference type="SUPFAM" id="SSF52833">
    <property type="entry name" value="Thioredoxin-like"/>
    <property type="match status" value="1"/>
</dbReference>
<evidence type="ECO:0000256" key="4">
    <source>
        <dbReference type="ARBA" id="ARBA00022559"/>
    </source>
</evidence>
<evidence type="ECO:0000256" key="2">
    <source>
        <dbReference type="ARBA" id="ARBA00011245"/>
    </source>
</evidence>
<evidence type="ECO:0000313" key="17">
    <source>
        <dbReference type="Proteomes" id="UP000242791"/>
    </source>
</evidence>
<dbReference type="Gene3D" id="3.40.30.10">
    <property type="entry name" value="Glutaredoxin"/>
    <property type="match status" value="1"/>
</dbReference>
<dbReference type="GO" id="GO:0045454">
    <property type="term" value="P:cell redox homeostasis"/>
    <property type="evidence" value="ECO:0007669"/>
    <property type="project" value="TreeGrafter"/>
</dbReference>
<evidence type="ECO:0000256" key="7">
    <source>
        <dbReference type="ARBA" id="ARBA00023157"/>
    </source>
</evidence>
<dbReference type="GO" id="GO:0005634">
    <property type="term" value="C:nucleus"/>
    <property type="evidence" value="ECO:0007669"/>
    <property type="project" value="UniProtKB-SubCell"/>
</dbReference>
<keyword evidence="6" id="KW-0560">Oxidoreductase</keyword>
<dbReference type="AlphaFoldDB" id="A0A1J9Q6H2"/>
<dbReference type="Pfam" id="PF00578">
    <property type="entry name" value="AhpC-TSA"/>
    <property type="match status" value="1"/>
</dbReference>
<dbReference type="GO" id="GO:0005737">
    <property type="term" value="C:cytoplasm"/>
    <property type="evidence" value="ECO:0007669"/>
    <property type="project" value="TreeGrafter"/>
</dbReference>
<dbReference type="PROSITE" id="PS51352">
    <property type="entry name" value="THIOREDOXIN_2"/>
    <property type="match status" value="1"/>
</dbReference>
<evidence type="ECO:0000256" key="12">
    <source>
        <dbReference type="ARBA" id="ARBA00049091"/>
    </source>
</evidence>
<sequence length="222" mass="23283">MVELRKRKAPVEPPKLVETKSRAKRTKKTTKPDAAAAAVVATEPVPGTEKAVKTATAARVTPVTTSSRGKAPKIGDTIDLDKIGTDITTHDGTPTTLKSLVEQSTTGVVLFTYPRASTPGCTTQVCLFRDRYVKLTSTGLSIFGLSADSPKANANFKSKHKLPYALLCDSTASLIGALGLEKVPKGTIRGVFAVNKEGKVLLLQPGGPVATADAVQELVESG</sequence>
<keyword evidence="7" id="KW-1015">Disulfide bond</keyword>
<evidence type="ECO:0000256" key="8">
    <source>
        <dbReference type="ARBA" id="ARBA00023242"/>
    </source>
</evidence>
<evidence type="ECO:0000256" key="9">
    <source>
        <dbReference type="ARBA" id="ARBA00023284"/>
    </source>
</evidence>
<keyword evidence="9" id="KW-0676">Redox-active center</keyword>
<comment type="subcellular location">
    <subcellularLocation>
        <location evidence="1">Nucleus</location>
    </subcellularLocation>
</comment>
<dbReference type="EC" id="1.11.1.24" evidence="3"/>
<dbReference type="InterPro" id="IPR000866">
    <property type="entry name" value="AhpC/TSA"/>
</dbReference>
<keyword evidence="5" id="KW-0049">Antioxidant</keyword>
<dbReference type="VEuPathDB" id="FungiDB:ACJ73_04496"/>
<accession>A0A1J9Q6H2</accession>
<dbReference type="Proteomes" id="UP000242791">
    <property type="component" value="Unassembled WGS sequence"/>
</dbReference>
<keyword evidence="8" id="KW-0539">Nucleus</keyword>
<dbReference type="InterPro" id="IPR050924">
    <property type="entry name" value="Peroxiredoxin_BCP/PrxQ"/>
</dbReference>
<organism evidence="16 17">
    <name type="scientific">Blastomyces percursus</name>
    <dbReference type="NCBI Taxonomy" id="1658174"/>
    <lineage>
        <taxon>Eukaryota</taxon>
        <taxon>Fungi</taxon>
        <taxon>Dikarya</taxon>
        <taxon>Ascomycota</taxon>
        <taxon>Pezizomycotina</taxon>
        <taxon>Eurotiomycetes</taxon>
        <taxon>Eurotiomycetidae</taxon>
        <taxon>Onygenales</taxon>
        <taxon>Ajellomycetaceae</taxon>
        <taxon>Blastomyces</taxon>
    </lineage>
</organism>
<feature type="region of interest" description="Disordered" evidence="14">
    <location>
        <begin position="1"/>
        <end position="38"/>
    </location>
</feature>
<dbReference type="GO" id="GO:0034599">
    <property type="term" value="P:cellular response to oxidative stress"/>
    <property type="evidence" value="ECO:0007669"/>
    <property type="project" value="UniProtKB-ARBA"/>
</dbReference>
<reference evidence="16 17" key="1">
    <citation type="submission" date="2015-08" db="EMBL/GenBank/DDBJ databases">
        <title>Emmonsia species relationships and genome sequence.</title>
        <authorList>
            <person name="Cuomo C.A."/>
            <person name="Schwartz I.S."/>
            <person name="Kenyon C."/>
            <person name="De Hoog G.S."/>
            <person name="Govender N.P."/>
            <person name="Botha A."/>
            <person name="Moreno L."/>
            <person name="De Vries M."/>
            <person name="Munoz J.F."/>
            <person name="Stielow J.B."/>
        </authorList>
    </citation>
    <scope>NUCLEOTIDE SEQUENCE [LARGE SCALE GENOMIC DNA]</scope>
    <source>
        <strain evidence="16 17">EI222</strain>
    </source>
</reference>
<dbReference type="FunFam" id="3.40.30.10:FF:000157">
    <property type="entry name" value="DOT5p Nuclear thiol peroxidase"/>
    <property type="match status" value="1"/>
</dbReference>
<dbReference type="STRING" id="1658174.A0A1J9Q6H2"/>
<protein>
    <recommendedName>
        <fullName evidence="3">thioredoxin-dependent peroxiredoxin</fullName>
        <ecNumber evidence="3">1.11.1.24</ecNumber>
    </recommendedName>
    <alternativeName>
        <fullName evidence="13">Nuclear thiol peroxidase</fullName>
    </alternativeName>
    <alternativeName>
        <fullName evidence="10">Thioredoxin peroxidase</fullName>
    </alternativeName>
</protein>
<evidence type="ECO:0000256" key="3">
    <source>
        <dbReference type="ARBA" id="ARBA00013017"/>
    </source>
</evidence>
<dbReference type="OrthoDB" id="338622at2759"/>
<proteinExistence type="inferred from homology"/>
<dbReference type="PANTHER" id="PTHR42801:SF23">
    <property type="entry name" value="PEROXIREDOXIN DOT5"/>
    <property type="match status" value="1"/>
</dbReference>
<evidence type="ECO:0000256" key="14">
    <source>
        <dbReference type="SAM" id="MobiDB-lite"/>
    </source>
</evidence>
<evidence type="ECO:0000256" key="10">
    <source>
        <dbReference type="ARBA" id="ARBA00032824"/>
    </source>
</evidence>
<feature type="domain" description="Thioredoxin" evidence="15">
    <location>
        <begin position="72"/>
        <end position="222"/>
    </location>
</feature>